<evidence type="ECO:0000259" key="1">
    <source>
        <dbReference type="Pfam" id="PF13166"/>
    </source>
</evidence>
<dbReference type="RefSeq" id="WP_062904664.1">
    <property type="nucleotide sequence ID" value="NZ_CP012279.1"/>
</dbReference>
<proteinExistence type="predicted"/>
<dbReference type="InterPro" id="IPR026866">
    <property type="entry name" value="CR006_AAA"/>
</dbReference>
<dbReference type="InterPro" id="IPR027417">
    <property type="entry name" value="P-loop_NTPase"/>
</dbReference>
<dbReference type="Gene3D" id="3.40.50.300">
    <property type="entry name" value="P-loop containing nucleotide triphosphate hydrolases"/>
    <property type="match status" value="1"/>
</dbReference>
<accession>A0AAC9B412</accession>
<feature type="domain" description="Protein CR006 P-loop" evidence="1">
    <location>
        <begin position="14"/>
        <end position="705"/>
    </location>
</feature>
<dbReference type="Proteomes" id="UP000076405">
    <property type="component" value="Plasmid pL21533-4"/>
</dbReference>
<dbReference type="Pfam" id="PF13166">
    <property type="entry name" value="AAA_13"/>
    <property type="match status" value="1"/>
</dbReference>
<dbReference type="AlphaFoldDB" id="A0AAC9B412"/>
<gene>
    <name evidence="2" type="ORF">ADU70_0065</name>
</gene>
<keyword evidence="2" id="KW-0614">Plasmid</keyword>
<reference evidence="2 3" key="1">
    <citation type="journal article" date="2016" name="PLoS ONE">
        <title>The Identification of Novel Diagnostic Marker Genes for the Detection of Beer Spoiling Pediococcus damnosus Strains Using the BlAst Diagnostic Gene findEr.</title>
        <authorList>
            <person name="Behr J."/>
            <person name="Geissler A.J."/>
            <person name="Schmid J."/>
            <person name="Zehe A."/>
            <person name="Vogel R.F."/>
        </authorList>
    </citation>
    <scope>NUCLEOTIDE SEQUENCE [LARGE SCALE GENOMIC DNA]</scope>
    <source>
        <strain evidence="2 3">TMW 2.1533</strain>
    </source>
</reference>
<evidence type="ECO:0000313" key="3">
    <source>
        <dbReference type="Proteomes" id="UP000076405"/>
    </source>
</evidence>
<sequence length="728" mass="84296">MITSVDLSKLNYAFMPNAALKGLKRVNYFYGKNGTGKSSLVRALVKQYGNDYNIQVFSDRNPVIMKDEALDAISLGQENTEAIKAIANYDKQIAELDKDLKCPESTDKETLNLYQQQKLAAQRKQELITKRNHFYQQAARELKNQHTSLTGPNYNKNDFEKDISYSQQLTEKELTTTNETLSAQILDLSKVTPPALPVLQDLSKLKAAVDDILSASVQSRVVMEEFVNQPNRQNFAYEGMKIHDRGSDERCAFCGNPISKDRWDQLDRYFSNEVESLKKRISKGLSMIANVHQHVEEVFEFSQTNWHLKYQSKQSDLQMAINEHRKIIVGFLNQLRQALNNKKDVPFKKISPLVVEVPEDFKDLQKSLTNLWQENTTYNQQLIDKKKTAAIKMRRHYVYQRLIVQNHDKLLKDLETAIKEDKFLEDKINRMKSSKNQLKRLKANAISKTSSEARAAKEINRLVLNLGDESFSLQPIKRLNQPKGLYQIVGRDNKPRSLKTLSTGEINLLAFLWFRYHLDDVNDTDTRPRVIVFDDPVNSNDDNSQYLILAEIQELIANDQADQFLIFTHNNHFYVQIRPSSYKNKGMFHLRRAGKTSIIQITSPKNDLSSIYEDLWDELHFLYNNKRIISTWNCMRRILETYGRFNFANDSPRKTEYNLPTSTDRILYLSLLKSLHVNSHIGIDTDIDLSGRNIETLLYAFYDVFASLKATDHFRAYWGEDLPGRGVQ</sequence>
<name>A0AAC9B412_9LACO</name>
<dbReference type="SUPFAM" id="SSF52540">
    <property type="entry name" value="P-loop containing nucleoside triphosphate hydrolases"/>
    <property type="match status" value="1"/>
</dbReference>
<dbReference type="EMBL" id="CP012279">
    <property type="protein sequence ID" value="AMV63894.1"/>
    <property type="molecule type" value="Genomic_DNA"/>
</dbReference>
<evidence type="ECO:0000313" key="2">
    <source>
        <dbReference type="EMBL" id="AMV63894.1"/>
    </source>
</evidence>
<organism evidence="2 3">
    <name type="scientific">Pediococcus damnosus</name>
    <dbReference type="NCBI Taxonomy" id="51663"/>
    <lineage>
        <taxon>Bacteria</taxon>
        <taxon>Bacillati</taxon>
        <taxon>Bacillota</taxon>
        <taxon>Bacilli</taxon>
        <taxon>Lactobacillales</taxon>
        <taxon>Lactobacillaceae</taxon>
        <taxon>Pediococcus</taxon>
    </lineage>
</organism>
<geneLocation type="plasmid" evidence="3">
    <name>pl21533-4</name>
</geneLocation>
<protein>
    <submittedName>
        <fullName evidence="2">Translation-disabling ACNase RloC</fullName>
    </submittedName>
</protein>